<dbReference type="InterPro" id="IPR000843">
    <property type="entry name" value="HTH_LacI"/>
</dbReference>
<dbReference type="GO" id="GO:0003700">
    <property type="term" value="F:DNA-binding transcription factor activity"/>
    <property type="evidence" value="ECO:0007669"/>
    <property type="project" value="TreeGrafter"/>
</dbReference>
<dbReference type="AlphaFoldDB" id="A0A210P902"/>
<dbReference type="Gene3D" id="3.40.50.2300">
    <property type="match status" value="2"/>
</dbReference>
<dbReference type="Gene3D" id="1.10.260.40">
    <property type="entry name" value="lambda repressor-like DNA-binding domains"/>
    <property type="match status" value="1"/>
</dbReference>
<gene>
    <name evidence="5" type="ORF">LKACC12383_01448</name>
</gene>
<feature type="domain" description="HTH lacI-type" evidence="4">
    <location>
        <begin position="5"/>
        <end position="59"/>
    </location>
</feature>
<evidence type="ECO:0000256" key="1">
    <source>
        <dbReference type="ARBA" id="ARBA00023015"/>
    </source>
</evidence>
<dbReference type="CDD" id="cd06267">
    <property type="entry name" value="PBP1_LacI_sugar_binding-like"/>
    <property type="match status" value="1"/>
</dbReference>
<dbReference type="PANTHER" id="PTHR30146">
    <property type="entry name" value="LACI-RELATED TRANSCRIPTIONAL REPRESSOR"/>
    <property type="match status" value="1"/>
</dbReference>
<evidence type="ECO:0000313" key="5">
    <source>
        <dbReference type="EMBL" id="OWF32958.1"/>
    </source>
</evidence>
<dbReference type="InterPro" id="IPR046335">
    <property type="entry name" value="LacI/GalR-like_sensor"/>
</dbReference>
<dbReference type="SUPFAM" id="SSF53822">
    <property type="entry name" value="Periplasmic binding protein-like I"/>
    <property type="match status" value="1"/>
</dbReference>
<proteinExistence type="predicted"/>
<dbReference type="EMBL" id="MXAL01000006">
    <property type="protein sequence ID" value="OWF32958.1"/>
    <property type="molecule type" value="Genomic_DNA"/>
</dbReference>
<organism evidence="5 6">
    <name type="scientific">Companilactobacillus kimchii</name>
    <dbReference type="NCBI Taxonomy" id="2801452"/>
    <lineage>
        <taxon>Bacteria</taxon>
        <taxon>Bacillati</taxon>
        <taxon>Bacillota</taxon>
        <taxon>Bacilli</taxon>
        <taxon>Lactobacillales</taxon>
        <taxon>Lactobacillaceae</taxon>
        <taxon>Companilactobacillus</taxon>
    </lineage>
</organism>
<dbReference type="SUPFAM" id="SSF47413">
    <property type="entry name" value="lambda repressor-like DNA-binding domains"/>
    <property type="match status" value="1"/>
</dbReference>
<dbReference type="InterPro" id="IPR028082">
    <property type="entry name" value="Peripla_BP_I"/>
</dbReference>
<keyword evidence="1" id="KW-0805">Transcription regulation</keyword>
<evidence type="ECO:0000259" key="4">
    <source>
        <dbReference type="PROSITE" id="PS50932"/>
    </source>
</evidence>
<keyword evidence="3" id="KW-0804">Transcription</keyword>
<keyword evidence="2" id="KW-0238">DNA-binding</keyword>
<dbReference type="GO" id="GO:0000976">
    <property type="term" value="F:transcription cis-regulatory region binding"/>
    <property type="evidence" value="ECO:0007669"/>
    <property type="project" value="TreeGrafter"/>
</dbReference>
<evidence type="ECO:0000256" key="2">
    <source>
        <dbReference type="ARBA" id="ARBA00023125"/>
    </source>
</evidence>
<comment type="caution">
    <text evidence="5">The sequence shown here is derived from an EMBL/GenBank/DDBJ whole genome shotgun (WGS) entry which is preliminary data.</text>
</comment>
<dbReference type="Pfam" id="PF13377">
    <property type="entry name" value="Peripla_BP_3"/>
    <property type="match status" value="1"/>
</dbReference>
<evidence type="ECO:0000256" key="3">
    <source>
        <dbReference type="ARBA" id="ARBA00023163"/>
    </source>
</evidence>
<sequence>MKNKITIKDIAKLAGTSVSTVSRVINDSPSVSDKKRNHIKQIIADNNFQPNMLARGMVSNKTQTLAVVVSDINNPYFTDLISQIEVISRNAGYTLLLINTMTAGKMNKDNSTQLEINAFKNILERHVDGVLILGGEIDRESVADNYLTALNELNDQIPVVIIGQKIDGCNALFVERDQFRSAEIITQHLLALGNRRIAFIGGEPGIRITSQRLAAFKETMNIYSKVDEHLVILNDYYPQSGYDGMNSLLNSEEKLPDAVVAINDRVAWGVFRALHDHGLNSPDDIAVGSCDAFPNGEFMTPRITTVNQHNESLGKIALHFLFQLIDNKELNRTEETHLPELIIRESCGAKKRDEKND</sequence>
<name>A0A210P902_9LACO</name>
<reference evidence="5 6" key="1">
    <citation type="submission" date="2017-03" db="EMBL/GenBank/DDBJ databases">
        <title>Genome sequence of Lactobacillus kimchii KACC 12383.</title>
        <authorList>
            <person name="Chun J."/>
        </authorList>
    </citation>
    <scope>NUCLEOTIDE SEQUENCE [LARGE SCALE GENOMIC DNA]</scope>
    <source>
        <strain evidence="5 6">KACC 12383</strain>
    </source>
</reference>
<accession>A0A210P902</accession>
<dbReference type="PROSITE" id="PS50932">
    <property type="entry name" value="HTH_LACI_2"/>
    <property type="match status" value="1"/>
</dbReference>
<evidence type="ECO:0000313" key="6">
    <source>
        <dbReference type="Proteomes" id="UP000196649"/>
    </source>
</evidence>
<dbReference type="CDD" id="cd01392">
    <property type="entry name" value="HTH_LacI"/>
    <property type="match status" value="1"/>
</dbReference>
<dbReference type="SMART" id="SM00354">
    <property type="entry name" value="HTH_LACI"/>
    <property type="match status" value="1"/>
</dbReference>
<dbReference type="RefSeq" id="WP_054642966.1">
    <property type="nucleotide sequence ID" value="NZ_LNUB01000037.1"/>
</dbReference>
<dbReference type="PANTHER" id="PTHR30146:SF150">
    <property type="entry name" value="ARABINOSE METABOLISM TRANSCRIPTIONAL REPRESSOR"/>
    <property type="match status" value="1"/>
</dbReference>
<dbReference type="InterPro" id="IPR010982">
    <property type="entry name" value="Lambda_DNA-bd_dom_sf"/>
</dbReference>
<protein>
    <submittedName>
        <fullName evidence="5">HTH-type transcriptional regulator TreR</fullName>
    </submittedName>
</protein>
<dbReference type="Proteomes" id="UP000196649">
    <property type="component" value="Unassembled WGS sequence"/>
</dbReference>
<dbReference type="Pfam" id="PF00356">
    <property type="entry name" value="LacI"/>
    <property type="match status" value="1"/>
</dbReference>
<dbReference type="PRINTS" id="PR00036">
    <property type="entry name" value="HTHLACI"/>
</dbReference>